<dbReference type="PANTHER" id="PTHR21049">
    <property type="entry name" value="RIBOPHORIN I"/>
    <property type="match status" value="1"/>
</dbReference>
<comment type="subunit">
    <text evidence="11">Component of the oligosaccharyltransferase (OST) complex.</text>
</comment>
<dbReference type="UniPathway" id="UPA00378"/>
<evidence type="ECO:0000256" key="7">
    <source>
        <dbReference type="ARBA" id="ARBA00022729"/>
    </source>
</evidence>
<comment type="function">
    <text evidence="1 11">Subunit of the oligosaccharyl transferase (OST) complex that catalyzes the initial transfer of a defined glycan (Glc(3)Man(9)GlcNAc(2) in eukaryotes) from the lipid carrier dolichol-pyrophosphate to an asparagine residue within an Asn-X-Ser/Thr consensus motif in nascent polypeptide chains, the first step in protein N-glycosylation. N-glycosylation occurs cotranslationally and the complex associates with the Sec61 complex at the channel-forming translocon complex that mediates protein translocation across the endoplasmic reticulum (ER). All subunits are required for a maximal enzyme activity.</text>
</comment>
<dbReference type="GO" id="GO:0008250">
    <property type="term" value="C:oligosaccharyltransferase complex"/>
    <property type="evidence" value="ECO:0007669"/>
    <property type="project" value="UniProtKB-UniRule"/>
</dbReference>
<dbReference type="Pfam" id="PF04597">
    <property type="entry name" value="Ribophorin_I"/>
    <property type="match status" value="1"/>
</dbReference>
<keyword evidence="12" id="KW-1185">Reference proteome</keyword>
<keyword evidence="7 11" id="KW-0732">Signal</keyword>
<evidence type="ECO:0000256" key="3">
    <source>
        <dbReference type="ARBA" id="ARBA00004922"/>
    </source>
</evidence>
<keyword evidence="9 11" id="KW-1133">Transmembrane helix</keyword>
<keyword evidence="6 11" id="KW-0812">Transmembrane</keyword>
<keyword evidence="8 11" id="KW-0256">Endoplasmic reticulum</keyword>
<evidence type="ECO:0000256" key="9">
    <source>
        <dbReference type="ARBA" id="ARBA00022989"/>
    </source>
</evidence>
<evidence type="ECO:0000256" key="5">
    <source>
        <dbReference type="ARBA" id="ARBA00017611"/>
    </source>
</evidence>
<evidence type="ECO:0000256" key="11">
    <source>
        <dbReference type="RuleBase" id="RU361143"/>
    </source>
</evidence>
<evidence type="ECO:0000256" key="8">
    <source>
        <dbReference type="ARBA" id="ARBA00022824"/>
    </source>
</evidence>
<reference evidence="13" key="1">
    <citation type="submission" date="2015-08" db="UniProtKB">
        <authorList>
            <consortium name="WormBaseParasite"/>
        </authorList>
    </citation>
    <scope>IDENTIFICATION</scope>
</reference>
<dbReference type="Proteomes" id="UP000035681">
    <property type="component" value="Unplaced"/>
</dbReference>
<sequence>MNGIVYLLATFFLLAASAPSDLEVSVTRDVDISTQIVKNILVYTIKNNGKEALTQFTQIIPKTESEKLAYIGAKMDQSTKFKVSQKKMSGLSDKFVAYVVDLSKGIPAGGTGKLTIEYKVTQYLTPYPEEIKQLDNQFMLYKGSSYTPSFYNLVKDSTTYKIPTGKVHSYTTVSPSKQSSGKIAYGPYSNIKALDWKDITIHYENNSPFVVITHLTRWIEVSHWGNIAVEDSLEVVHRGAKLVGGFSRIDYAQDRRRSSHPSVASWTTQLPKGAKDIYYRDEVGNISTSEVLHRAKSVDVEITPRFPLFGGWKTDYILGYNLPSNVGLFYKGNDYTLKLPVVDKVFSNFVIEKVTVKVVLPERSSNIKLVTPFSVTKLPSDVHYTFLDTVGRPVTVFEVTNVVDNHVQNFSLFYNYSLSFLFMDVGIAIGAFATLFAVVIFITRLDFSIGKTDTSKKNL</sequence>
<dbReference type="PANTHER" id="PTHR21049:SF0">
    <property type="entry name" value="DOLICHYL-DIPHOSPHOOLIGOSACCHARIDE--PROTEIN GLYCOSYLTRANSFERASE SUBUNIT 1"/>
    <property type="match status" value="1"/>
</dbReference>
<dbReference type="AlphaFoldDB" id="A0A0K0E828"/>
<name>A0A0K0E828_STRER</name>
<dbReference type="WBParaSite" id="TCONS_00003068.p1">
    <property type="protein sequence ID" value="TCONS_00003068.p1"/>
    <property type="gene ID" value="XLOC_002834"/>
</dbReference>
<protein>
    <recommendedName>
        <fullName evidence="5 11">Dolichyl-diphosphooligosaccharide--protein glycosyltransferase subunit 1</fullName>
    </recommendedName>
</protein>
<evidence type="ECO:0000313" key="13">
    <source>
        <dbReference type="WBParaSite" id="SSTP_0000565800.1"/>
    </source>
</evidence>
<comment type="pathway">
    <text evidence="3 11">Protein modification; protein glycosylation.</text>
</comment>
<comment type="subcellular location">
    <subcellularLocation>
        <location evidence="2 11">Endoplasmic reticulum membrane</location>
        <topology evidence="2 11">Single-pass type I membrane protein</topology>
    </subcellularLocation>
</comment>
<evidence type="ECO:0000256" key="10">
    <source>
        <dbReference type="ARBA" id="ARBA00023136"/>
    </source>
</evidence>
<evidence type="ECO:0000256" key="2">
    <source>
        <dbReference type="ARBA" id="ARBA00004115"/>
    </source>
</evidence>
<feature type="signal peptide" evidence="11">
    <location>
        <begin position="1"/>
        <end position="17"/>
    </location>
</feature>
<dbReference type="InterPro" id="IPR007676">
    <property type="entry name" value="Ribophorin_I"/>
</dbReference>
<keyword evidence="10 11" id="KW-0472">Membrane</keyword>
<feature type="transmembrane region" description="Helical" evidence="11">
    <location>
        <begin position="418"/>
        <end position="442"/>
    </location>
</feature>
<evidence type="ECO:0000256" key="1">
    <source>
        <dbReference type="ARBA" id="ARBA00002791"/>
    </source>
</evidence>
<accession>A0A0K0E828</accession>
<evidence type="ECO:0000256" key="6">
    <source>
        <dbReference type="ARBA" id="ARBA00022692"/>
    </source>
</evidence>
<dbReference type="GO" id="GO:0018279">
    <property type="term" value="P:protein N-linked glycosylation via asparagine"/>
    <property type="evidence" value="ECO:0007669"/>
    <property type="project" value="TreeGrafter"/>
</dbReference>
<comment type="similarity">
    <text evidence="4 11">Belongs to the OST1 family.</text>
</comment>
<dbReference type="STRING" id="6248.A0A0K0E828"/>
<evidence type="ECO:0000313" key="12">
    <source>
        <dbReference type="Proteomes" id="UP000035681"/>
    </source>
</evidence>
<feature type="chain" id="PRO_5005120680" description="Dolichyl-diphosphooligosaccharide--protein glycosyltransferase subunit 1" evidence="11">
    <location>
        <begin position="18"/>
        <end position="459"/>
    </location>
</feature>
<proteinExistence type="inferred from homology"/>
<dbReference type="WBParaSite" id="SSTP_0000565800.1">
    <property type="protein sequence ID" value="SSTP_0000565800.1"/>
    <property type="gene ID" value="SSTP_0000565800"/>
</dbReference>
<evidence type="ECO:0000256" key="4">
    <source>
        <dbReference type="ARBA" id="ARBA00008905"/>
    </source>
</evidence>
<organism evidence="13">
    <name type="scientific">Strongyloides stercoralis</name>
    <name type="common">Threadworm</name>
    <dbReference type="NCBI Taxonomy" id="6248"/>
    <lineage>
        <taxon>Eukaryota</taxon>
        <taxon>Metazoa</taxon>
        <taxon>Ecdysozoa</taxon>
        <taxon>Nematoda</taxon>
        <taxon>Chromadorea</taxon>
        <taxon>Rhabditida</taxon>
        <taxon>Tylenchina</taxon>
        <taxon>Panagrolaimomorpha</taxon>
        <taxon>Strongyloidoidea</taxon>
        <taxon>Strongyloididae</taxon>
        <taxon>Strongyloides</taxon>
    </lineage>
</organism>